<feature type="compositionally biased region" description="Gly residues" evidence="1">
    <location>
        <begin position="542"/>
        <end position="557"/>
    </location>
</feature>
<gene>
    <name evidence="3" type="ORF">KFL_002940030</name>
</gene>
<feature type="region of interest" description="Disordered" evidence="1">
    <location>
        <begin position="312"/>
        <end position="357"/>
    </location>
</feature>
<dbReference type="SUPFAM" id="SSF56300">
    <property type="entry name" value="Metallo-dependent phosphatases"/>
    <property type="match status" value="1"/>
</dbReference>
<dbReference type="InterPro" id="IPR052963">
    <property type="entry name" value="Pantetheine_PDE"/>
</dbReference>
<feature type="compositionally biased region" description="Polar residues" evidence="1">
    <location>
        <begin position="212"/>
        <end position="224"/>
    </location>
</feature>
<proteinExistence type="predicted"/>
<sequence>MVLTRSVSVPCRLPSKLRTSGRSLCQFELTLAAQQRPAFCQSSGRRKQSQGILEHLQSRAFSQSGTGLVKELLSAASAGTGAIRNSAEPVTSEKGPGRGRRFLPAVPAPRKHESAPGAMRVYLISDIHTDHEENLDWIRDLSPTSFLNDALIVAGDISDDVSIFEETFRILRPKFAHVFFTPGNHDLWLRSNKAPVSQPAAESVAKPETKAGSETNPENNSTPRTGDGVDFKPEGNSETASANASEPSPRDLSRTVSDTARATEAVSGRSPEPASGAVLGVDASAPPENSLSKLAVLFKICQDLGIDTRPKFLKPEEKSGQTRKGGSASENCGEASKEKVLQEPALGRGPVNGGVSGQQAIVNSQRKEPGGCGSTGLSERADIDAGISASVDNLKSVASTHSQVDEQERNPEAGIPERVANCAEPVEGNVRPSLTGRREPQRSAPGAGSNGACAETEGRTTEARVAEPLSSVDERLTSAEEWVSSQTGGFGEGGIGRRETENGIRWGENQTRTEENGARADACGTRGGGAGTSEEKSRSRGGESGTQGGGDGPGGSVSKGSSGRDSGVAEEEHGVWVVPILSWHHISFDTEPDIPGYNIPPIEKVAKDHKVCKWPAGWDARTESVARAFDEMNHELHRGFDPTSNPGCHVITFSHFLPRLELIPEKRFLFYPNLAKAVGSHALEARVRAIHAAGAPGCHLFGHTHFSWDMTLDGVRYIQAPLAYPRERKRRMNGGDDWLPLCVYDSSRGGVLTSENRCDWSDYYKTHARDPDNFEFAPWVANLWRPIRKKPESAGET</sequence>
<feature type="compositionally biased region" description="Basic and acidic residues" evidence="1">
    <location>
        <begin position="456"/>
        <end position="465"/>
    </location>
</feature>
<dbReference type="InterPro" id="IPR004843">
    <property type="entry name" value="Calcineurin-like_PHP"/>
</dbReference>
<dbReference type="EMBL" id="DF237243">
    <property type="protein sequence ID" value="GAQ86517.1"/>
    <property type="molecule type" value="Genomic_DNA"/>
</dbReference>
<evidence type="ECO:0000256" key="1">
    <source>
        <dbReference type="SAM" id="MobiDB-lite"/>
    </source>
</evidence>
<dbReference type="GO" id="GO:0016787">
    <property type="term" value="F:hydrolase activity"/>
    <property type="evidence" value="ECO:0007669"/>
    <property type="project" value="InterPro"/>
</dbReference>
<organism evidence="3 4">
    <name type="scientific">Klebsormidium nitens</name>
    <name type="common">Green alga</name>
    <name type="synonym">Ulothrix nitens</name>
    <dbReference type="NCBI Taxonomy" id="105231"/>
    <lineage>
        <taxon>Eukaryota</taxon>
        <taxon>Viridiplantae</taxon>
        <taxon>Streptophyta</taxon>
        <taxon>Klebsormidiophyceae</taxon>
        <taxon>Klebsormidiales</taxon>
        <taxon>Klebsormidiaceae</taxon>
        <taxon>Klebsormidium</taxon>
    </lineage>
</organism>
<dbReference type="Gene3D" id="3.60.21.10">
    <property type="match status" value="1"/>
</dbReference>
<dbReference type="OrthoDB" id="550558at2759"/>
<evidence type="ECO:0000313" key="4">
    <source>
        <dbReference type="Proteomes" id="UP000054558"/>
    </source>
</evidence>
<feature type="region of interest" description="Disordered" evidence="1">
    <location>
        <begin position="396"/>
        <end position="570"/>
    </location>
</feature>
<dbReference type="PANTHER" id="PTHR36492">
    <property type="match status" value="1"/>
</dbReference>
<dbReference type="Pfam" id="PF00149">
    <property type="entry name" value="Metallophos"/>
    <property type="match status" value="1"/>
</dbReference>
<dbReference type="AlphaFoldDB" id="A0A1Y1ICR7"/>
<evidence type="ECO:0000259" key="2">
    <source>
        <dbReference type="Pfam" id="PF00149"/>
    </source>
</evidence>
<dbReference type="STRING" id="105231.A0A1Y1ICR7"/>
<evidence type="ECO:0000313" key="3">
    <source>
        <dbReference type="EMBL" id="GAQ86517.1"/>
    </source>
</evidence>
<protein>
    <recommendedName>
        <fullName evidence="2">Calcineurin-like phosphoesterase domain-containing protein</fullName>
    </recommendedName>
</protein>
<feature type="domain" description="Calcineurin-like phosphoesterase" evidence="2">
    <location>
        <begin position="119"/>
        <end position="189"/>
    </location>
</feature>
<feature type="compositionally biased region" description="Polar residues" evidence="1">
    <location>
        <begin position="236"/>
        <end position="246"/>
    </location>
</feature>
<dbReference type="Proteomes" id="UP000054558">
    <property type="component" value="Unassembled WGS sequence"/>
</dbReference>
<name>A0A1Y1ICR7_KLENI</name>
<reference evidence="3 4" key="1">
    <citation type="journal article" date="2014" name="Nat. Commun.">
        <title>Klebsormidium flaccidum genome reveals primary factors for plant terrestrial adaptation.</title>
        <authorList>
            <person name="Hori K."/>
            <person name="Maruyama F."/>
            <person name="Fujisawa T."/>
            <person name="Togashi T."/>
            <person name="Yamamoto N."/>
            <person name="Seo M."/>
            <person name="Sato S."/>
            <person name="Yamada T."/>
            <person name="Mori H."/>
            <person name="Tajima N."/>
            <person name="Moriyama T."/>
            <person name="Ikeuchi M."/>
            <person name="Watanabe M."/>
            <person name="Wada H."/>
            <person name="Kobayashi K."/>
            <person name="Saito M."/>
            <person name="Masuda T."/>
            <person name="Sasaki-Sekimoto Y."/>
            <person name="Mashiguchi K."/>
            <person name="Awai K."/>
            <person name="Shimojima M."/>
            <person name="Masuda S."/>
            <person name="Iwai M."/>
            <person name="Nobusawa T."/>
            <person name="Narise T."/>
            <person name="Kondo S."/>
            <person name="Saito H."/>
            <person name="Sato R."/>
            <person name="Murakawa M."/>
            <person name="Ihara Y."/>
            <person name="Oshima-Yamada Y."/>
            <person name="Ohtaka K."/>
            <person name="Satoh M."/>
            <person name="Sonobe K."/>
            <person name="Ishii M."/>
            <person name="Ohtani R."/>
            <person name="Kanamori-Sato M."/>
            <person name="Honoki R."/>
            <person name="Miyazaki D."/>
            <person name="Mochizuki H."/>
            <person name="Umetsu J."/>
            <person name="Higashi K."/>
            <person name="Shibata D."/>
            <person name="Kamiya Y."/>
            <person name="Sato N."/>
            <person name="Nakamura Y."/>
            <person name="Tabata S."/>
            <person name="Ida S."/>
            <person name="Kurokawa K."/>
            <person name="Ohta H."/>
        </authorList>
    </citation>
    <scope>NUCLEOTIDE SEQUENCE [LARGE SCALE GENOMIC DNA]</scope>
    <source>
        <strain evidence="3 4">NIES-2285</strain>
    </source>
</reference>
<dbReference type="CDD" id="cd00838">
    <property type="entry name" value="MPP_superfamily"/>
    <property type="match status" value="1"/>
</dbReference>
<accession>A0A1Y1ICR7</accession>
<keyword evidence="4" id="KW-1185">Reference proteome</keyword>
<feature type="region of interest" description="Disordered" evidence="1">
    <location>
        <begin position="198"/>
        <end position="281"/>
    </location>
</feature>
<dbReference type="InterPro" id="IPR029052">
    <property type="entry name" value="Metallo-depent_PP-like"/>
</dbReference>
<dbReference type="PANTHER" id="PTHR36492:SF2">
    <property type="entry name" value="[ACYL-CARRIER-PROTEIN] PHOSPHODIESTERASE PPTH"/>
    <property type="match status" value="1"/>
</dbReference>